<evidence type="ECO:0000313" key="1">
    <source>
        <dbReference type="EMBL" id="GAA4415728.1"/>
    </source>
</evidence>
<gene>
    <name evidence="1" type="ORF">GCM10023187_46480</name>
</gene>
<reference evidence="2" key="1">
    <citation type="journal article" date="2019" name="Int. J. Syst. Evol. Microbiol.">
        <title>The Global Catalogue of Microorganisms (GCM) 10K type strain sequencing project: providing services to taxonomists for standard genome sequencing and annotation.</title>
        <authorList>
            <consortium name="The Broad Institute Genomics Platform"/>
            <consortium name="The Broad Institute Genome Sequencing Center for Infectious Disease"/>
            <person name="Wu L."/>
            <person name="Ma J."/>
        </authorList>
    </citation>
    <scope>NUCLEOTIDE SEQUENCE [LARGE SCALE GENOMIC DNA]</scope>
    <source>
        <strain evidence="2">JCM 17925</strain>
    </source>
</reference>
<dbReference type="RefSeq" id="WP_345270451.1">
    <property type="nucleotide sequence ID" value="NZ_BAABHB010000013.1"/>
</dbReference>
<dbReference type="PANTHER" id="PTHR39473:SF1">
    <property type="entry name" value="DINB-LIKE DOMAIN-CONTAINING PROTEIN"/>
    <property type="match status" value="1"/>
</dbReference>
<dbReference type="Gene3D" id="1.20.120.450">
    <property type="entry name" value="dinb family like domain"/>
    <property type="match status" value="1"/>
</dbReference>
<dbReference type="InterPro" id="IPR034660">
    <property type="entry name" value="DinB/YfiT-like"/>
</dbReference>
<dbReference type="PANTHER" id="PTHR39473">
    <property type="match status" value="1"/>
</dbReference>
<dbReference type="Proteomes" id="UP001500936">
    <property type="component" value="Unassembled WGS sequence"/>
</dbReference>
<dbReference type="EMBL" id="BAABHB010000013">
    <property type="protein sequence ID" value="GAA4415728.1"/>
    <property type="molecule type" value="Genomic_DNA"/>
</dbReference>
<accession>A0ABP8KTZ4</accession>
<protein>
    <recommendedName>
        <fullName evidence="3">DinB family protein</fullName>
    </recommendedName>
</protein>
<comment type="caution">
    <text evidence="1">The sequence shown here is derived from an EMBL/GenBank/DDBJ whole genome shotgun (WGS) entry which is preliminary data.</text>
</comment>
<evidence type="ECO:0008006" key="3">
    <source>
        <dbReference type="Google" id="ProtNLM"/>
    </source>
</evidence>
<keyword evidence="2" id="KW-1185">Reference proteome</keyword>
<dbReference type="SUPFAM" id="SSF109854">
    <property type="entry name" value="DinB/YfiT-like putative metalloenzymes"/>
    <property type="match status" value="1"/>
</dbReference>
<sequence length="168" mass="19180">MKLQDVSAEIFGQLIGMTEKLTNEEYTRPLELLFHNSIGKHMRHIIEFYDLVLSGLHTGQLNYDRRNRDLALETDTQSAIAKLRAMSVLVEATPHDQVLTMEASYSPDAETDVSLSTTFYRELLYNIEHAIHHMAIIRIGLEAEFSHLTLPPNFGVAYSTVQYQNRKG</sequence>
<organism evidence="1 2">
    <name type="scientific">Nibrella viscosa</name>
    <dbReference type="NCBI Taxonomy" id="1084524"/>
    <lineage>
        <taxon>Bacteria</taxon>
        <taxon>Pseudomonadati</taxon>
        <taxon>Bacteroidota</taxon>
        <taxon>Cytophagia</taxon>
        <taxon>Cytophagales</taxon>
        <taxon>Spirosomataceae</taxon>
        <taxon>Nibrella</taxon>
    </lineage>
</organism>
<proteinExistence type="predicted"/>
<name>A0ABP8KTZ4_9BACT</name>
<evidence type="ECO:0000313" key="2">
    <source>
        <dbReference type="Proteomes" id="UP001500936"/>
    </source>
</evidence>